<keyword evidence="4 7" id="KW-0472">Membrane</keyword>
<evidence type="ECO:0000256" key="1">
    <source>
        <dbReference type="ARBA" id="ARBA00004141"/>
    </source>
</evidence>
<organism evidence="9 10">
    <name type="scientific">Fonsecaea monophora</name>
    <dbReference type="NCBI Taxonomy" id="254056"/>
    <lineage>
        <taxon>Eukaryota</taxon>
        <taxon>Fungi</taxon>
        <taxon>Dikarya</taxon>
        <taxon>Ascomycota</taxon>
        <taxon>Pezizomycotina</taxon>
        <taxon>Eurotiomycetes</taxon>
        <taxon>Chaetothyriomycetidae</taxon>
        <taxon>Chaetothyriales</taxon>
        <taxon>Herpotrichiellaceae</taxon>
        <taxon>Fonsecaea</taxon>
    </lineage>
</organism>
<feature type="domain" description="Rhodopsin" evidence="8">
    <location>
        <begin position="72"/>
        <end position="270"/>
    </location>
</feature>
<dbReference type="OrthoDB" id="5342292at2759"/>
<dbReference type="PANTHER" id="PTHR33048">
    <property type="entry name" value="PTH11-LIKE INTEGRAL MEMBRANE PROTEIN (AFU_ORTHOLOGUE AFUA_5G11245)"/>
    <property type="match status" value="1"/>
</dbReference>
<dbReference type="RefSeq" id="XP_022516547.1">
    <property type="nucleotide sequence ID" value="XM_022651069.1"/>
</dbReference>
<keyword evidence="10" id="KW-1185">Reference proteome</keyword>
<feature type="transmembrane region" description="Helical" evidence="7">
    <location>
        <begin position="98"/>
        <end position="118"/>
    </location>
</feature>
<feature type="transmembrane region" description="Helical" evidence="7">
    <location>
        <begin position="124"/>
        <end position="151"/>
    </location>
</feature>
<evidence type="ECO:0000256" key="5">
    <source>
        <dbReference type="ARBA" id="ARBA00038359"/>
    </source>
</evidence>
<feature type="transmembrane region" description="Helical" evidence="7">
    <location>
        <begin position="31"/>
        <end position="48"/>
    </location>
</feature>
<feature type="transmembrane region" description="Helical" evidence="7">
    <location>
        <begin position="209"/>
        <end position="229"/>
    </location>
</feature>
<evidence type="ECO:0000313" key="10">
    <source>
        <dbReference type="Proteomes" id="UP000077002"/>
    </source>
</evidence>
<name>A0A177FK64_9EURO</name>
<comment type="similarity">
    <text evidence="5">Belongs to the SAT4 family.</text>
</comment>
<feature type="region of interest" description="Disordered" evidence="6">
    <location>
        <begin position="284"/>
        <end position="326"/>
    </location>
</feature>
<evidence type="ECO:0000256" key="6">
    <source>
        <dbReference type="SAM" id="MobiDB-lite"/>
    </source>
</evidence>
<dbReference type="GeneID" id="34596265"/>
<dbReference type="PANTHER" id="PTHR33048:SF124">
    <property type="entry name" value="INTEGRAL MEMBRANE PROTEIN"/>
    <property type="match status" value="1"/>
</dbReference>
<evidence type="ECO:0000256" key="4">
    <source>
        <dbReference type="ARBA" id="ARBA00023136"/>
    </source>
</evidence>
<evidence type="ECO:0000313" key="9">
    <source>
        <dbReference type="EMBL" id="OAG44595.1"/>
    </source>
</evidence>
<gene>
    <name evidence="9" type="ORF">AYO21_01085</name>
</gene>
<keyword evidence="3 7" id="KW-1133">Transmembrane helix</keyword>
<reference evidence="9 10" key="1">
    <citation type="submission" date="2016-03" db="EMBL/GenBank/DDBJ databases">
        <title>Draft genome sequence of the Fonsecaea monophora CBS 269.37.</title>
        <authorList>
            <person name="Bombassaro A."/>
            <person name="Vinicius W.A."/>
            <person name="De Hoog S."/>
            <person name="Sun J."/>
            <person name="Souza E.M."/>
            <person name="Raittz R.T."/>
            <person name="Costa F."/>
            <person name="Leao A.C."/>
            <person name="Tadra-Sfeir M.Z."/>
            <person name="Baura V."/>
            <person name="Balsanelli E."/>
            <person name="Pedrosa F.O."/>
            <person name="Moreno L.F."/>
            <person name="Steffens M.B."/>
            <person name="Xi L."/>
            <person name="Bocca A.L."/>
            <person name="Felipe M.S."/>
            <person name="Teixeira M."/>
            <person name="Telles Filho F.Q."/>
            <person name="Azevedo C.M."/>
            <person name="Gomes R."/>
            <person name="Vicente V.A."/>
        </authorList>
    </citation>
    <scope>NUCLEOTIDE SEQUENCE [LARGE SCALE GENOMIC DNA]</scope>
    <source>
        <strain evidence="9 10">CBS 269.37</strain>
    </source>
</reference>
<keyword evidence="2 7" id="KW-0812">Transmembrane</keyword>
<dbReference type="GO" id="GO:0016020">
    <property type="term" value="C:membrane"/>
    <property type="evidence" value="ECO:0007669"/>
    <property type="project" value="UniProtKB-SubCell"/>
</dbReference>
<evidence type="ECO:0000256" key="3">
    <source>
        <dbReference type="ARBA" id="ARBA00022989"/>
    </source>
</evidence>
<evidence type="ECO:0000256" key="7">
    <source>
        <dbReference type="SAM" id="Phobius"/>
    </source>
</evidence>
<dbReference type="InterPro" id="IPR052337">
    <property type="entry name" value="SAT4-like"/>
</dbReference>
<accession>A0A177FK64</accession>
<protein>
    <recommendedName>
        <fullName evidence="8">Rhodopsin domain-containing protein</fullName>
    </recommendedName>
</protein>
<sequence length="381" mass="42055">MAMVNGVLVAIPPPEGYVVDFENPQRRSLPAIYIIAGIGMFLALLFLAQRIYVRLRLFHALGLDDWGLIRKEAAIHAWEMPIASFAEFVKYSAYIQPMVYIVPTMLSKMVLLIFFLKLGNRQKWYIWSIWFTMAVTVGSNIGLLLALAFGCNPIRKSWDITVTGGSCINLQAVYKSIAAFGIVTDVMVFLIPIPMVIGLHLSRAKKAGLFFLFGLGSVTVVTSIVRLYLLIRDFGTLDAPWPGGPVLVGICIEANLLVMCACIPTLKYFVQVVAPNLLGASSAGRSNNTNSAGRGPTYILGGQRSGNSTRPRPKSQNYHGFDDGDTGYRMGALVEGGRSVEVDNSWRNHHDMTDDKDRDDDSAKAIIQTRSMQVHYENRGV</sequence>
<dbReference type="EMBL" id="LVKK01000004">
    <property type="protein sequence ID" value="OAG44595.1"/>
    <property type="molecule type" value="Genomic_DNA"/>
</dbReference>
<feature type="compositionally biased region" description="Polar residues" evidence="6">
    <location>
        <begin position="305"/>
        <end position="318"/>
    </location>
</feature>
<dbReference type="AlphaFoldDB" id="A0A177FK64"/>
<dbReference type="InterPro" id="IPR049326">
    <property type="entry name" value="Rhodopsin_dom_fungi"/>
</dbReference>
<comment type="caution">
    <text evidence="9">The sequence shown here is derived from an EMBL/GenBank/DDBJ whole genome shotgun (WGS) entry which is preliminary data.</text>
</comment>
<comment type="subcellular location">
    <subcellularLocation>
        <location evidence="1">Membrane</location>
        <topology evidence="1">Multi-pass membrane protein</topology>
    </subcellularLocation>
</comment>
<feature type="transmembrane region" description="Helical" evidence="7">
    <location>
        <begin position="172"/>
        <end position="197"/>
    </location>
</feature>
<evidence type="ECO:0000259" key="8">
    <source>
        <dbReference type="Pfam" id="PF20684"/>
    </source>
</evidence>
<dbReference type="Pfam" id="PF20684">
    <property type="entry name" value="Fung_rhodopsin"/>
    <property type="match status" value="1"/>
</dbReference>
<feature type="region of interest" description="Disordered" evidence="6">
    <location>
        <begin position="339"/>
        <end position="361"/>
    </location>
</feature>
<evidence type="ECO:0000256" key="2">
    <source>
        <dbReference type="ARBA" id="ARBA00022692"/>
    </source>
</evidence>
<dbReference type="Proteomes" id="UP000077002">
    <property type="component" value="Unassembled WGS sequence"/>
</dbReference>
<proteinExistence type="inferred from homology"/>